<dbReference type="InterPro" id="IPR012588">
    <property type="entry name" value="Exosome-assoc_fac_Rrp6_N"/>
</dbReference>
<dbReference type="AlphaFoldDB" id="A0AA38VTQ1"/>
<dbReference type="GO" id="GO:0071044">
    <property type="term" value="P:histone mRNA catabolic process"/>
    <property type="evidence" value="ECO:0007669"/>
    <property type="project" value="TreeGrafter"/>
</dbReference>
<dbReference type="InterPro" id="IPR010997">
    <property type="entry name" value="HRDC-like_sf"/>
</dbReference>
<dbReference type="InterPro" id="IPR045092">
    <property type="entry name" value="Rrp6-like"/>
</dbReference>
<proteinExistence type="inferred from homology"/>
<dbReference type="GO" id="GO:0071051">
    <property type="term" value="P:poly(A)-dependent snoRNA 3'-end processing"/>
    <property type="evidence" value="ECO:0007669"/>
    <property type="project" value="TreeGrafter"/>
</dbReference>
<dbReference type="GO" id="GO:0071038">
    <property type="term" value="P:TRAMP-dependent tRNA surveillance pathway"/>
    <property type="evidence" value="ECO:0007669"/>
    <property type="project" value="TreeGrafter"/>
</dbReference>
<dbReference type="GO" id="GO:0000166">
    <property type="term" value="F:nucleotide binding"/>
    <property type="evidence" value="ECO:0007669"/>
    <property type="project" value="InterPro"/>
</dbReference>
<reference evidence="11" key="1">
    <citation type="submission" date="2022-07" db="EMBL/GenBank/DDBJ databases">
        <title>Fungi with potential for degradation of polypropylene.</title>
        <authorList>
            <person name="Gostincar C."/>
        </authorList>
    </citation>
    <scope>NUCLEOTIDE SEQUENCE</scope>
    <source>
        <strain evidence="11">EXF-13287</strain>
    </source>
</reference>
<dbReference type="GO" id="GO:0000467">
    <property type="term" value="P:exonucleolytic trimming to generate mature 3'-end of 5.8S rRNA from tricistronic rRNA transcript (SSU-rRNA, 5.8S rRNA, LSU-rRNA)"/>
    <property type="evidence" value="ECO:0007669"/>
    <property type="project" value="InterPro"/>
</dbReference>
<dbReference type="FunFam" id="3.30.420.10:FF:000059">
    <property type="entry name" value="Exosome complex exonuclease Rrp6"/>
    <property type="match status" value="1"/>
</dbReference>
<evidence type="ECO:0000256" key="7">
    <source>
        <dbReference type="ARBA" id="ARBA00023242"/>
    </source>
</evidence>
<keyword evidence="12" id="KW-1185">Reference proteome</keyword>
<name>A0AA38VTQ1_9PEZI</name>
<dbReference type="PANTHER" id="PTHR12124:SF47">
    <property type="entry name" value="EXOSOME COMPONENT 10"/>
    <property type="match status" value="1"/>
</dbReference>
<dbReference type="PANTHER" id="PTHR12124">
    <property type="entry name" value="POLYMYOSITIS/SCLERODERMA AUTOANTIGEN-RELATED"/>
    <property type="match status" value="1"/>
</dbReference>
<dbReference type="InterPro" id="IPR002121">
    <property type="entry name" value="HRDC_dom"/>
</dbReference>
<dbReference type="PROSITE" id="PS50967">
    <property type="entry name" value="HRDC"/>
    <property type="match status" value="1"/>
</dbReference>
<evidence type="ECO:0000256" key="1">
    <source>
        <dbReference type="ARBA" id="ARBA00004123"/>
    </source>
</evidence>
<evidence type="ECO:0000256" key="3">
    <source>
        <dbReference type="ARBA" id="ARBA00022722"/>
    </source>
</evidence>
<comment type="similarity">
    <text evidence="8">Belongs to the exosome component 10/RRP6 family.</text>
</comment>
<protein>
    <submittedName>
        <fullName evidence="11">Exosome complex exonuclease rrp6</fullName>
    </submittedName>
</protein>
<dbReference type="GO" id="GO:0071040">
    <property type="term" value="P:nuclear polyadenylation-dependent antisense transcript catabolic process"/>
    <property type="evidence" value="ECO:0007669"/>
    <property type="project" value="TreeGrafter"/>
</dbReference>
<evidence type="ECO:0000256" key="9">
    <source>
        <dbReference type="SAM" id="MobiDB-lite"/>
    </source>
</evidence>
<gene>
    <name evidence="11" type="ORF">NKR19_g717</name>
</gene>
<dbReference type="InterPro" id="IPR012337">
    <property type="entry name" value="RNaseH-like_sf"/>
</dbReference>
<dbReference type="GO" id="GO:0003727">
    <property type="term" value="F:single-stranded RNA binding"/>
    <property type="evidence" value="ECO:0007669"/>
    <property type="project" value="TreeGrafter"/>
</dbReference>
<accession>A0AA38VTQ1</accession>
<dbReference type="InterPro" id="IPR036397">
    <property type="entry name" value="RNaseH_sf"/>
</dbReference>
<dbReference type="GO" id="GO:0005730">
    <property type="term" value="C:nucleolus"/>
    <property type="evidence" value="ECO:0007669"/>
    <property type="project" value="TreeGrafter"/>
</dbReference>
<dbReference type="GO" id="GO:0000176">
    <property type="term" value="C:nuclear exosome (RNase complex)"/>
    <property type="evidence" value="ECO:0007669"/>
    <property type="project" value="InterPro"/>
</dbReference>
<dbReference type="InterPro" id="IPR049559">
    <property type="entry name" value="Rrp6p-like_exo"/>
</dbReference>
<dbReference type="GO" id="GO:0071039">
    <property type="term" value="P:nuclear polyadenylation-dependent CUT catabolic process"/>
    <property type="evidence" value="ECO:0007669"/>
    <property type="project" value="TreeGrafter"/>
</dbReference>
<dbReference type="Pfam" id="PF08066">
    <property type="entry name" value="PMC2NT"/>
    <property type="match status" value="1"/>
</dbReference>
<dbReference type="GO" id="GO:0071035">
    <property type="term" value="P:nuclear polyadenylation-dependent rRNA catabolic process"/>
    <property type="evidence" value="ECO:0007669"/>
    <property type="project" value="TreeGrafter"/>
</dbReference>
<keyword evidence="3" id="KW-0540">Nuclease</keyword>
<feature type="compositionally biased region" description="Acidic residues" evidence="9">
    <location>
        <begin position="663"/>
        <end position="673"/>
    </location>
</feature>
<dbReference type="SMART" id="SM00341">
    <property type="entry name" value="HRDC"/>
    <property type="match status" value="1"/>
</dbReference>
<evidence type="ECO:0000256" key="5">
    <source>
        <dbReference type="ARBA" id="ARBA00022835"/>
    </source>
</evidence>
<keyword evidence="6 11" id="KW-0269">Exonuclease</keyword>
<dbReference type="Gene3D" id="3.30.420.10">
    <property type="entry name" value="Ribonuclease H-like superfamily/Ribonuclease H"/>
    <property type="match status" value="1"/>
</dbReference>
<keyword evidence="7" id="KW-0539">Nucleus</keyword>
<dbReference type="CDD" id="cd06147">
    <property type="entry name" value="Rrp6p_like_exo"/>
    <property type="match status" value="1"/>
</dbReference>
<dbReference type="GO" id="GO:0071037">
    <property type="term" value="P:nuclear polyadenylation-dependent snRNA catabolic process"/>
    <property type="evidence" value="ECO:0007669"/>
    <property type="project" value="TreeGrafter"/>
</dbReference>
<dbReference type="GO" id="GO:0000175">
    <property type="term" value="F:3'-5'-RNA exonuclease activity"/>
    <property type="evidence" value="ECO:0007669"/>
    <property type="project" value="InterPro"/>
</dbReference>
<evidence type="ECO:0000256" key="8">
    <source>
        <dbReference type="ARBA" id="ARBA00043957"/>
    </source>
</evidence>
<comment type="subcellular location">
    <subcellularLocation>
        <location evidence="1">Nucleus</location>
    </subcellularLocation>
</comment>
<dbReference type="SUPFAM" id="SSF53098">
    <property type="entry name" value="Ribonuclease H-like"/>
    <property type="match status" value="1"/>
</dbReference>
<organism evidence="11 12">
    <name type="scientific">Coniochaeta hoffmannii</name>
    <dbReference type="NCBI Taxonomy" id="91930"/>
    <lineage>
        <taxon>Eukaryota</taxon>
        <taxon>Fungi</taxon>
        <taxon>Dikarya</taxon>
        <taxon>Ascomycota</taxon>
        <taxon>Pezizomycotina</taxon>
        <taxon>Sordariomycetes</taxon>
        <taxon>Sordariomycetidae</taxon>
        <taxon>Coniochaetales</taxon>
        <taxon>Coniochaetaceae</taxon>
        <taxon>Coniochaeta</taxon>
    </lineage>
</organism>
<evidence type="ECO:0000256" key="4">
    <source>
        <dbReference type="ARBA" id="ARBA00022801"/>
    </source>
</evidence>
<dbReference type="InterPro" id="IPR002562">
    <property type="entry name" value="3'-5'_exonuclease_dom"/>
</dbReference>
<dbReference type="Gene3D" id="1.10.150.80">
    <property type="entry name" value="HRDC domain"/>
    <property type="match status" value="1"/>
</dbReference>
<sequence length="805" mass="91123">MDDSQDFKSLQDKVQGALVATTRSANGLAQEDLSFLRTVDPTVGSKLDENTARLIRLSEELLKSAGSFVGQSAPSIEDADDIDISWRGVVDVIDTLLEKADTCLDEYTGLIKRKDAPTLDTGRPAKKPKSTTQLDWSMKRANIIKPQNAFEHKFDNFYTGPWKPLLTSKPHATVPLDQSLATFVDGDDNTQYSHPYETEILNVAYPQRIYEKRDPIPYLPFDTTTATWVDTYEGVLEMLDELKKAKEIAVDLEHHDFRTYPGLTSLMQISTREKDWIVDTLRPWRHKLEVLNEVFTDPNIIKVLHGAFMDIIWLQRDLGLYMVGMFDTHYACDALDYPGKGLAFLLKKFCDFDADKKYQMADWRLRPLPEEMFYYARSDTHYLLYIYDMVRNELVKKSDTSNPEKNWIEWVLHKSKEISLQRYETPLCDAETGKGSRGWFNILVKSPAGLNAEQFAVYKAVFKWRDDLARREDESPYFVLGQHAVADIARVLPADPKALWSLVGNASQLVKGRIDELFDLIQDAREKGRGGPTMMDFFRGTNSVAAVAKRVFGDQAKEQSKVAEVPVPELEELKADKSQLWGDMPISSRWENGRKREDEGQIALPWTTYVQGMVEDALEVDPAEESTEQDMIPLQEPEPAVVPDEDFTLKQGKKKGKKRKTEEMEEGEVDEPADELKPTTEGETPATTEDEERRARKVQRKEERKARKAAAWALKKAQANGSAATTEGEGEGSGAAEDEEEPFDYSKAATVLHAQGGANGDSGRQRKGKKQKVFDPYTAKTQDNSLKGARKMNYERSGKSATFKK</sequence>
<keyword evidence="4" id="KW-0378">Hydrolase</keyword>
<dbReference type="SMART" id="SM00474">
    <property type="entry name" value="35EXOc"/>
    <property type="match status" value="1"/>
</dbReference>
<evidence type="ECO:0000259" key="10">
    <source>
        <dbReference type="PROSITE" id="PS50967"/>
    </source>
</evidence>
<keyword evidence="5" id="KW-0271">Exosome</keyword>
<dbReference type="FunFam" id="1.10.150.80:FF:000001">
    <property type="entry name" value="Putative exosome component 10"/>
    <property type="match status" value="1"/>
</dbReference>
<feature type="compositionally biased region" description="Low complexity" evidence="9">
    <location>
        <begin position="709"/>
        <end position="727"/>
    </location>
</feature>
<evidence type="ECO:0000256" key="6">
    <source>
        <dbReference type="ARBA" id="ARBA00022839"/>
    </source>
</evidence>
<evidence type="ECO:0000313" key="11">
    <source>
        <dbReference type="EMBL" id="KAJ9165136.1"/>
    </source>
</evidence>
<feature type="region of interest" description="Disordered" evidence="9">
    <location>
        <begin position="621"/>
        <end position="805"/>
    </location>
</feature>
<dbReference type="SUPFAM" id="SSF47819">
    <property type="entry name" value="HRDC-like"/>
    <property type="match status" value="1"/>
</dbReference>
<evidence type="ECO:0000313" key="12">
    <source>
        <dbReference type="Proteomes" id="UP001174691"/>
    </source>
</evidence>
<feature type="domain" description="HRDC" evidence="10">
    <location>
        <begin position="451"/>
        <end position="531"/>
    </location>
</feature>
<evidence type="ECO:0000256" key="2">
    <source>
        <dbReference type="ARBA" id="ARBA00022552"/>
    </source>
</evidence>
<comment type="caution">
    <text evidence="11">The sequence shown here is derived from an EMBL/GenBank/DDBJ whole genome shotgun (WGS) entry which is preliminary data.</text>
</comment>
<dbReference type="InterPro" id="IPR044876">
    <property type="entry name" value="HRDC_dom_sf"/>
</dbReference>
<dbReference type="Pfam" id="PF01612">
    <property type="entry name" value="DNA_pol_A_exo1"/>
    <property type="match status" value="1"/>
</dbReference>
<dbReference type="Proteomes" id="UP001174691">
    <property type="component" value="Unassembled WGS sequence"/>
</dbReference>
<dbReference type="Pfam" id="PF00570">
    <property type="entry name" value="HRDC"/>
    <property type="match status" value="1"/>
</dbReference>
<keyword evidence="2" id="KW-0698">rRNA processing</keyword>
<dbReference type="EMBL" id="JANBVN010000006">
    <property type="protein sequence ID" value="KAJ9165136.1"/>
    <property type="molecule type" value="Genomic_DNA"/>
</dbReference>
<dbReference type="GO" id="GO:0071036">
    <property type="term" value="P:nuclear polyadenylation-dependent snoRNA catabolic process"/>
    <property type="evidence" value="ECO:0007669"/>
    <property type="project" value="TreeGrafter"/>
</dbReference>